<sequence>MKEEQTDPNPGGKEKYERFVMLFTHEEPALRAFVRSLLPGWHDVDEVMQQTGIVIWKKFDQYEAGTSFMRWACVIARFEVLKYRRGKARERLVFHGDLWELLAEEATDSAEALQKERQALDECMQKLPDTDRALVGAAYAHGTSIKEVAESAGHSATAFYKKLHRIRLGLLGCIQRQLVEEGT</sequence>
<dbReference type="Gene3D" id="1.10.10.10">
    <property type="entry name" value="Winged helix-like DNA-binding domain superfamily/Winged helix DNA-binding domain"/>
    <property type="match status" value="1"/>
</dbReference>
<dbReference type="GO" id="GO:0016987">
    <property type="term" value="F:sigma factor activity"/>
    <property type="evidence" value="ECO:0007669"/>
    <property type="project" value="UniProtKB-KW"/>
</dbReference>
<dbReference type="InterPro" id="IPR013325">
    <property type="entry name" value="RNA_pol_sigma_r2"/>
</dbReference>
<evidence type="ECO:0008006" key="8">
    <source>
        <dbReference type="Google" id="ProtNLM"/>
    </source>
</evidence>
<accession>A0A382K5P7</accession>
<evidence type="ECO:0000256" key="2">
    <source>
        <dbReference type="ARBA" id="ARBA00023015"/>
    </source>
</evidence>
<dbReference type="GO" id="GO:0003677">
    <property type="term" value="F:DNA binding"/>
    <property type="evidence" value="ECO:0007669"/>
    <property type="project" value="InterPro"/>
</dbReference>
<evidence type="ECO:0000259" key="5">
    <source>
        <dbReference type="Pfam" id="PF04542"/>
    </source>
</evidence>
<dbReference type="PANTHER" id="PTHR43133:SF51">
    <property type="entry name" value="RNA POLYMERASE SIGMA FACTOR"/>
    <property type="match status" value="1"/>
</dbReference>
<dbReference type="PANTHER" id="PTHR43133">
    <property type="entry name" value="RNA POLYMERASE ECF-TYPE SIGMA FACTO"/>
    <property type="match status" value="1"/>
</dbReference>
<evidence type="ECO:0000256" key="4">
    <source>
        <dbReference type="ARBA" id="ARBA00023163"/>
    </source>
</evidence>
<dbReference type="InterPro" id="IPR007627">
    <property type="entry name" value="RNA_pol_sigma70_r2"/>
</dbReference>
<dbReference type="Gene3D" id="1.10.1740.10">
    <property type="match status" value="1"/>
</dbReference>
<name>A0A382K5P7_9ZZZZ</name>
<protein>
    <recommendedName>
        <fullName evidence="8">RNA polymerase sigma-70 region 2 domain-containing protein</fullName>
    </recommendedName>
</protein>
<dbReference type="InterPro" id="IPR014284">
    <property type="entry name" value="RNA_pol_sigma-70_dom"/>
</dbReference>
<feature type="domain" description="RNA polymerase sigma factor 70 region 4 type 2" evidence="6">
    <location>
        <begin position="117"/>
        <end position="167"/>
    </location>
</feature>
<reference evidence="7" key="1">
    <citation type="submission" date="2018-05" db="EMBL/GenBank/DDBJ databases">
        <authorList>
            <person name="Lanie J.A."/>
            <person name="Ng W.-L."/>
            <person name="Kazmierczak K.M."/>
            <person name="Andrzejewski T.M."/>
            <person name="Davidsen T.M."/>
            <person name="Wayne K.J."/>
            <person name="Tettelin H."/>
            <person name="Glass J.I."/>
            <person name="Rusch D."/>
            <person name="Podicherti R."/>
            <person name="Tsui H.-C.T."/>
            <person name="Winkler M.E."/>
        </authorList>
    </citation>
    <scope>NUCLEOTIDE SEQUENCE</scope>
</reference>
<keyword evidence="2" id="KW-0805">Transcription regulation</keyword>
<comment type="similarity">
    <text evidence="1">Belongs to the sigma-70 factor family. ECF subfamily.</text>
</comment>
<keyword evidence="4" id="KW-0804">Transcription</keyword>
<evidence type="ECO:0000256" key="1">
    <source>
        <dbReference type="ARBA" id="ARBA00010641"/>
    </source>
</evidence>
<proteinExistence type="inferred from homology"/>
<dbReference type="NCBIfam" id="TIGR02989">
    <property type="entry name" value="Sig-70_gvs1"/>
    <property type="match status" value="1"/>
</dbReference>
<evidence type="ECO:0000256" key="3">
    <source>
        <dbReference type="ARBA" id="ARBA00023082"/>
    </source>
</evidence>
<dbReference type="AlphaFoldDB" id="A0A382K5P7"/>
<organism evidence="7">
    <name type="scientific">marine metagenome</name>
    <dbReference type="NCBI Taxonomy" id="408172"/>
    <lineage>
        <taxon>unclassified sequences</taxon>
        <taxon>metagenomes</taxon>
        <taxon>ecological metagenomes</taxon>
    </lineage>
</organism>
<dbReference type="EMBL" id="UINC01077860">
    <property type="protein sequence ID" value="SVC18387.1"/>
    <property type="molecule type" value="Genomic_DNA"/>
</dbReference>
<dbReference type="InterPro" id="IPR014331">
    <property type="entry name" value="RNA_pol_sigma70_ECF_RHOBA"/>
</dbReference>
<dbReference type="Pfam" id="PF04542">
    <property type="entry name" value="Sigma70_r2"/>
    <property type="match status" value="1"/>
</dbReference>
<dbReference type="NCBIfam" id="TIGR02937">
    <property type="entry name" value="sigma70-ECF"/>
    <property type="match status" value="1"/>
</dbReference>
<dbReference type="GO" id="GO:0006352">
    <property type="term" value="P:DNA-templated transcription initiation"/>
    <property type="evidence" value="ECO:0007669"/>
    <property type="project" value="InterPro"/>
</dbReference>
<dbReference type="SUPFAM" id="SSF88659">
    <property type="entry name" value="Sigma3 and sigma4 domains of RNA polymerase sigma factors"/>
    <property type="match status" value="1"/>
</dbReference>
<dbReference type="InterPro" id="IPR039425">
    <property type="entry name" value="RNA_pol_sigma-70-like"/>
</dbReference>
<evidence type="ECO:0000259" key="6">
    <source>
        <dbReference type="Pfam" id="PF08281"/>
    </source>
</evidence>
<gene>
    <name evidence="7" type="ORF">METZ01_LOCUS271241</name>
</gene>
<dbReference type="Pfam" id="PF08281">
    <property type="entry name" value="Sigma70_r4_2"/>
    <property type="match status" value="1"/>
</dbReference>
<dbReference type="InterPro" id="IPR013324">
    <property type="entry name" value="RNA_pol_sigma_r3/r4-like"/>
</dbReference>
<dbReference type="InterPro" id="IPR013249">
    <property type="entry name" value="RNA_pol_sigma70_r4_t2"/>
</dbReference>
<dbReference type="SUPFAM" id="SSF88946">
    <property type="entry name" value="Sigma2 domain of RNA polymerase sigma factors"/>
    <property type="match status" value="1"/>
</dbReference>
<feature type="domain" description="RNA polymerase sigma-70 region 2" evidence="5">
    <location>
        <begin position="22"/>
        <end position="89"/>
    </location>
</feature>
<keyword evidence="3" id="KW-0731">Sigma factor</keyword>
<evidence type="ECO:0000313" key="7">
    <source>
        <dbReference type="EMBL" id="SVC18387.1"/>
    </source>
</evidence>
<dbReference type="InterPro" id="IPR036388">
    <property type="entry name" value="WH-like_DNA-bd_sf"/>
</dbReference>